<dbReference type="HAMAP" id="MF_00150">
    <property type="entry name" value="ArgC_type1"/>
    <property type="match status" value="1"/>
</dbReference>
<dbReference type="PANTHER" id="PTHR32338:SF10">
    <property type="entry name" value="N-ACETYL-GAMMA-GLUTAMYL-PHOSPHATE REDUCTASE, CHLOROPLASTIC-RELATED"/>
    <property type="match status" value="1"/>
</dbReference>
<reference evidence="11" key="1">
    <citation type="submission" date="2016-01" db="EMBL/GenBank/DDBJ databases">
        <authorList>
            <person name="Mitreva M."/>
            <person name="Pepin K.H."/>
            <person name="Mihindukulasuriya K.A."/>
            <person name="Fulton R."/>
            <person name="Fronick C."/>
            <person name="O'Laughlin M."/>
            <person name="Miner T."/>
            <person name="Herter B."/>
            <person name="Rosa B.A."/>
            <person name="Cordes M."/>
            <person name="Tomlinson C."/>
            <person name="Wollam A."/>
            <person name="Palsikar V.B."/>
            <person name="Mardis E.R."/>
            <person name="Wilson R.K."/>
        </authorList>
    </citation>
    <scope>NUCLEOTIDE SEQUENCE [LARGE SCALE GENOMIC DNA]</scope>
    <source>
        <strain evidence="11">GED7749B</strain>
    </source>
</reference>
<dbReference type="InterPro" id="IPR050085">
    <property type="entry name" value="AGPR"/>
</dbReference>
<comment type="function">
    <text evidence="7">Catalyzes the NADPH-dependent reduction of N-acetyl-5-glutamyl phosphate to yield N-acetyl-L-glutamate 5-semialdehyde.</text>
</comment>
<accession>A0A133KLR8</accession>
<dbReference type="AlphaFoldDB" id="A0A133KLR8"/>
<keyword evidence="2 7" id="KW-0055">Arginine biosynthesis</keyword>
<dbReference type="InterPro" id="IPR000706">
    <property type="entry name" value="AGPR_type-1"/>
</dbReference>
<dbReference type="PROSITE" id="PS01224">
    <property type="entry name" value="ARGC"/>
    <property type="match status" value="1"/>
</dbReference>
<comment type="caution">
    <text evidence="10">The sequence shown here is derived from an EMBL/GenBank/DDBJ whole genome shotgun (WGS) entry which is preliminary data.</text>
</comment>
<sequence length="355" mass="39430">MHIHNNREMKMLKIGIVGANGYSGAELVRLLARHPRAQLEMLISHRTKGTMLTAHYPHFQQIIEAELEDMVPDEIAGRVELLFFATPSGVAKNWVPRFVEKGLKCIDLSGDFRLDGEAYRQWYKREPAPQKELDKAIYGLSEMNADRIKEARLIANPGCFPTAALLGLLPAVQGGFIDTSFIVIDGKTGVSGAGRNPSLGNLFTEVNENTGAYKVGSHQHTPEIERFIKAFAGKEAKISFTPHLIPMTRGILCTIYAPLAKKVTTEDVRQYYRKVYKGRKFIRIRPAGSFPSTKEVYASNYCDIGVHADERTGRLMVISAIDNLVKGASGQAVQNMNLLFGLEEDTGLDHVPVYP</sequence>
<dbReference type="EC" id="1.2.1.38" evidence="7"/>
<dbReference type="PATRIC" id="fig|1398.22.peg.2290"/>
<comment type="subcellular location">
    <subcellularLocation>
        <location evidence="7">Cytoplasm</location>
    </subcellularLocation>
</comment>
<gene>
    <name evidence="7" type="primary">argC</name>
    <name evidence="10" type="ORF">HMPREF3213_02284</name>
</gene>
<evidence type="ECO:0000256" key="5">
    <source>
        <dbReference type="ARBA" id="ARBA00023002"/>
    </source>
</evidence>
<evidence type="ECO:0000259" key="9">
    <source>
        <dbReference type="SMART" id="SM00859"/>
    </source>
</evidence>
<dbReference type="InterPro" id="IPR000534">
    <property type="entry name" value="Semialdehyde_DH_NAD-bd"/>
</dbReference>
<dbReference type="InterPro" id="IPR023013">
    <property type="entry name" value="AGPR_AS"/>
</dbReference>
<dbReference type="GO" id="GO:0070401">
    <property type="term" value="F:NADP+ binding"/>
    <property type="evidence" value="ECO:0007669"/>
    <property type="project" value="InterPro"/>
</dbReference>
<dbReference type="CDD" id="cd23934">
    <property type="entry name" value="AGPR_1_C"/>
    <property type="match status" value="1"/>
</dbReference>
<dbReference type="UniPathway" id="UPA00068">
    <property type="reaction ID" value="UER00108"/>
</dbReference>
<evidence type="ECO:0000256" key="4">
    <source>
        <dbReference type="ARBA" id="ARBA00022857"/>
    </source>
</evidence>
<evidence type="ECO:0000256" key="7">
    <source>
        <dbReference type="HAMAP-Rule" id="MF_00150"/>
    </source>
</evidence>
<comment type="catalytic activity">
    <reaction evidence="6 7">
        <text>N-acetyl-L-glutamate 5-semialdehyde + phosphate + NADP(+) = N-acetyl-L-glutamyl 5-phosphate + NADPH + H(+)</text>
        <dbReference type="Rhea" id="RHEA:21588"/>
        <dbReference type="ChEBI" id="CHEBI:15378"/>
        <dbReference type="ChEBI" id="CHEBI:29123"/>
        <dbReference type="ChEBI" id="CHEBI:43474"/>
        <dbReference type="ChEBI" id="CHEBI:57783"/>
        <dbReference type="ChEBI" id="CHEBI:57936"/>
        <dbReference type="ChEBI" id="CHEBI:58349"/>
        <dbReference type="EC" id="1.2.1.38"/>
    </reaction>
</comment>
<feature type="active site" evidence="7 8">
    <location>
        <position position="159"/>
    </location>
</feature>
<dbReference type="InterPro" id="IPR058924">
    <property type="entry name" value="AGPR_dimerisation_dom"/>
</dbReference>
<evidence type="ECO:0000313" key="11">
    <source>
        <dbReference type="Proteomes" id="UP000070376"/>
    </source>
</evidence>
<evidence type="ECO:0000256" key="3">
    <source>
        <dbReference type="ARBA" id="ARBA00022605"/>
    </source>
</evidence>
<keyword evidence="4 7" id="KW-0521">NADP</keyword>
<dbReference type="SMART" id="SM00859">
    <property type="entry name" value="Semialdhyde_dh"/>
    <property type="match status" value="1"/>
</dbReference>
<dbReference type="InterPro" id="IPR036291">
    <property type="entry name" value="NAD(P)-bd_dom_sf"/>
</dbReference>
<dbReference type="CDD" id="cd17895">
    <property type="entry name" value="AGPR_1_N"/>
    <property type="match status" value="1"/>
</dbReference>
<dbReference type="FunFam" id="3.30.360.10:FF:000014">
    <property type="entry name" value="N-acetyl-gamma-glutamyl-phosphate reductase"/>
    <property type="match status" value="1"/>
</dbReference>
<dbReference type="GO" id="GO:0003942">
    <property type="term" value="F:N-acetyl-gamma-glutamyl-phosphate reductase activity"/>
    <property type="evidence" value="ECO:0007669"/>
    <property type="project" value="UniProtKB-UniRule"/>
</dbReference>
<keyword evidence="7" id="KW-0963">Cytoplasm</keyword>
<dbReference type="SUPFAM" id="SSF51735">
    <property type="entry name" value="NAD(P)-binding Rossmann-fold domains"/>
    <property type="match status" value="1"/>
</dbReference>
<organism evidence="10 11">
    <name type="scientific">Heyndrickxia coagulans</name>
    <name type="common">Weizmannia coagulans</name>
    <dbReference type="NCBI Taxonomy" id="1398"/>
    <lineage>
        <taxon>Bacteria</taxon>
        <taxon>Bacillati</taxon>
        <taxon>Bacillota</taxon>
        <taxon>Bacilli</taxon>
        <taxon>Bacillales</taxon>
        <taxon>Bacillaceae</taxon>
        <taxon>Heyndrickxia</taxon>
    </lineage>
</organism>
<evidence type="ECO:0000256" key="6">
    <source>
        <dbReference type="ARBA" id="ARBA00050557"/>
    </source>
</evidence>
<comment type="pathway">
    <text evidence="1 7">Amino-acid biosynthesis; L-arginine biosynthesis; N(2)-acetyl-L-ornithine from L-glutamate: step 3/4.</text>
</comment>
<dbReference type="Pfam" id="PF22698">
    <property type="entry name" value="Semialdhyde_dhC_1"/>
    <property type="match status" value="1"/>
</dbReference>
<dbReference type="GO" id="GO:0006526">
    <property type="term" value="P:L-arginine biosynthetic process"/>
    <property type="evidence" value="ECO:0007669"/>
    <property type="project" value="UniProtKB-UniRule"/>
</dbReference>
<dbReference type="SUPFAM" id="SSF55347">
    <property type="entry name" value="Glyceraldehyde-3-phosphate dehydrogenase-like, C-terminal domain"/>
    <property type="match status" value="1"/>
</dbReference>
<dbReference type="NCBIfam" id="TIGR01850">
    <property type="entry name" value="argC"/>
    <property type="match status" value="1"/>
</dbReference>
<dbReference type="PANTHER" id="PTHR32338">
    <property type="entry name" value="N-ACETYL-GAMMA-GLUTAMYL-PHOSPHATE REDUCTASE, CHLOROPLASTIC-RELATED-RELATED"/>
    <property type="match status" value="1"/>
</dbReference>
<evidence type="ECO:0000256" key="2">
    <source>
        <dbReference type="ARBA" id="ARBA00022571"/>
    </source>
</evidence>
<comment type="similarity">
    <text evidence="7">Belongs to the NAGSA dehydrogenase family. Type 1 subfamily.</text>
</comment>
<name>A0A133KLR8_HEYCO</name>
<evidence type="ECO:0000256" key="1">
    <source>
        <dbReference type="ARBA" id="ARBA00004862"/>
    </source>
</evidence>
<proteinExistence type="inferred from homology"/>
<feature type="domain" description="Semialdehyde dehydrogenase NAD-binding" evidence="9">
    <location>
        <begin position="13"/>
        <end position="151"/>
    </location>
</feature>
<protein>
    <recommendedName>
        <fullName evidence="7">N-acetyl-gamma-glutamyl-phosphate reductase</fullName>
        <shortName evidence="7">AGPR</shortName>
        <ecNumber evidence="7">1.2.1.38</ecNumber>
    </recommendedName>
    <alternativeName>
        <fullName evidence="7">N-acetyl-glutamate semialdehyde dehydrogenase</fullName>
        <shortName evidence="7">NAGSA dehydrogenase</shortName>
    </alternativeName>
</protein>
<evidence type="ECO:0000313" key="10">
    <source>
        <dbReference type="EMBL" id="KWZ80484.1"/>
    </source>
</evidence>
<dbReference type="Proteomes" id="UP000070376">
    <property type="component" value="Unassembled WGS sequence"/>
</dbReference>
<dbReference type="GO" id="GO:0005737">
    <property type="term" value="C:cytoplasm"/>
    <property type="evidence" value="ECO:0007669"/>
    <property type="project" value="UniProtKB-SubCell"/>
</dbReference>
<keyword evidence="5 7" id="KW-0560">Oxidoreductase</keyword>
<dbReference type="EMBL" id="LRPN01000091">
    <property type="protein sequence ID" value="KWZ80484.1"/>
    <property type="molecule type" value="Genomic_DNA"/>
</dbReference>
<dbReference type="Pfam" id="PF01118">
    <property type="entry name" value="Semialdhyde_dh"/>
    <property type="match status" value="1"/>
</dbReference>
<dbReference type="GO" id="GO:0051287">
    <property type="term" value="F:NAD binding"/>
    <property type="evidence" value="ECO:0007669"/>
    <property type="project" value="InterPro"/>
</dbReference>
<dbReference type="Gene3D" id="3.30.360.10">
    <property type="entry name" value="Dihydrodipicolinate Reductase, domain 2"/>
    <property type="match status" value="1"/>
</dbReference>
<keyword evidence="3 7" id="KW-0028">Amino-acid biosynthesis</keyword>
<evidence type="ECO:0000256" key="8">
    <source>
        <dbReference type="PROSITE-ProRule" id="PRU10010"/>
    </source>
</evidence>
<dbReference type="Gene3D" id="3.40.50.720">
    <property type="entry name" value="NAD(P)-binding Rossmann-like Domain"/>
    <property type="match status" value="1"/>
</dbReference>